<dbReference type="InterPro" id="IPR013320">
    <property type="entry name" value="ConA-like_dom_sf"/>
</dbReference>
<evidence type="ECO:0000259" key="8">
    <source>
        <dbReference type="PROSITE" id="PS50837"/>
    </source>
</evidence>
<comment type="subcellular location">
    <subcellularLocation>
        <location evidence="1">Cytoplasm</location>
    </subcellularLocation>
</comment>
<dbReference type="PROSITE" id="PS50188">
    <property type="entry name" value="B302_SPRY"/>
    <property type="match status" value="1"/>
</dbReference>
<gene>
    <name evidence="9" type="ORF">J4Q44_G00181130</name>
</gene>
<comment type="caution">
    <text evidence="9">The sequence shown here is derived from an EMBL/GenBank/DDBJ whole genome shotgun (WGS) entry which is preliminary data.</text>
</comment>
<dbReference type="FunFam" id="3.40.50.300:FF:001524">
    <property type="entry name" value="Si:dkey-126g1.7"/>
    <property type="match status" value="1"/>
</dbReference>
<dbReference type="Pfam" id="PF13765">
    <property type="entry name" value="PRY"/>
    <property type="match status" value="1"/>
</dbReference>
<organism evidence="9 10">
    <name type="scientific">Coregonus suidteri</name>
    <dbReference type="NCBI Taxonomy" id="861788"/>
    <lineage>
        <taxon>Eukaryota</taxon>
        <taxon>Metazoa</taxon>
        <taxon>Chordata</taxon>
        <taxon>Craniata</taxon>
        <taxon>Vertebrata</taxon>
        <taxon>Euteleostomi</taxon>
        <taxon>Actinopterygii</taxon>
        <taxon>Neopterygii</taxon>
        <taxon>Teleostei</taxon>
        <taxon>Protacanthopterygii</taxon>
        <taxon>Salmoniformes</taxon>
        <taxon>Salmonidae</taxon>
        <taxon>Coregoninae</taxon>
        <taxon>Coregonus</taxon>
    </lineage>
</organism>
<dbReference type="SMART" id="SM00449">
    <property type="entry name" value="SPRY"/>
    <property type="match status" value="1"/>
</dbReference>
<evidence type="ECO:0000256" key="2">
    <source>
        <dbReference type="ARBA" id="ARBA00022490"/>
    </source>
</evidence>
<dbReference type="SUPFAM" id="SSF49899">
    <property type="entry name" value="Concanavalin A-like lectins/glucanases"/>
    <property type="match status" value="1"/>
</dbReference>
<dbReference type="SMART" id="SM00589">
    <property type="entry name" value="PRY"/>
    <property type="match status" value="1"/>
</dbReference>
<dbReference type="InterPro" id="IPR007111">
    <property type="entry name" value="NACHT_NTPase"/>
</dbReference>
<dbReference type="CDD" id="cd16040">
    <property type="entry name" value="SPRY_PRY_SNTX"/>
    <property type="match status" value="1"/>
</dbReference>
<dbReference type="PROSITE" id="PS51450">
    <property type="entry name" value="LRR"/>
    <property type="match status" value="1"/>
</dbReference>
<evidence type="ECO:0008006" key="11">
    <source>
        <dbReference type="Google" id="ProtNLM"/>
    </source>
</evidence>
<proteinExistence type="predicted"/>
<dbReference type="PRINTS" id="PR01407">
    <property type="entry name" value="BUTYPHLNCDUF"/>
</dbReference>
<keyword evidence="6" id="KW-0067">ATP-binding</keyword>
<evidence type="ECO:0000256" key="1">
    <source>
        <dbReference type="ARBA" id="ARBA00004496"/>
    </source>
</evidence>
<keyword evidence="5" id="KW-0547">Nucleotide-binding</keyword>
<evidence type="ECO:0000313" key="10">
    <source>
        <dbReference type="Proteomes" id="UP001356427"/>
    </source>
</evidence>
<dbReference type="InterPro" id="IPR041075">
    <property type="entry name" value="NOD1/2_WH"/>
</dbReference>
<dbReference type="InterPro" id="IPR001611">
    <property type="entry name" value="Leu-rich_rpt"/>
</dbReference>
<dbReference type="InterPro" id="IPR041267">
    <property type="entry name" value="NLRP_HD2"/>
</dbReference>
<evidence type="ECO:0000256" key="4">
    <source>
        <dbReference type="ARBA" id="ARBA00022737"/>
    </source>
</evidence>
<dbReference type="FunFam" id="2.60.120.920:FF:000037">
    <property type="entry name" value="Si:dkey-191j3.2"/>
    <property type="match status" value="1"/>
</dbReference>
<evidence type="ECO:0000313" key="9">
    <source>
        <dbReference type="EMBL" id="KAK6312449.1"/>
    </source>
</evidence>
<keyword evidence="3" id="KW-0433">Leucine-rich repeat</keyword>
<dbReference type="Gene3D" id="3.40.50.300">
    <property type="entry name" value="P-loop containing nucleotide triphosphate hydrolases"/>
    <property type="match status" value="1"/>
</dbReference>
<dbReference type="InterPro" id="IPR051261">
    <property type="entry name" value="NLR"/>
</dbReference>
<evidence type="ECO:0000256" key="3">
    <source>
        <dbReference type="ARBA" id="ARBA00022614"/>
    </source>
</evidence>
<dbReference type="SUPFAM" id="SSF52047">
    <property type="entry name" value="RNI-like"/>
    <property type="match status" value="1"/>
</dbReference>
<dbReference type="SMART" id="SM01288">
    <property type="entry name" value="FISNA"/>
    <property type="match status" value="1"/>
</dbReference>
<dbReference type="InterPro" id="IPR003879">
    <property type="entry name" value="Butyrophylin_SPRY"/>
</dbReference>
<dbReference type="Pfam" id="PF17779">
    <property type="entry name" value="WHD_NOD2"/>
    <property type="match status" value="1"/>
</dbReference>
<evidence type="ECO:0000259" key="7">
    <source>
        <dbReference type="PROSITE" id="PS50188"/>
    </source>
</evidence>
<evidence type="ECO:0000256" key="6">
    <source>
        <dbReference type="ARBA" id="ARBA00022840"/>
    </source>
</evidence>
<dbReference type="GO" id="GO:0005737">
    <property type="term" value="C:cytoplasm"/>
    <property type="evidence" value="ECO:0007669"/>
    <property type="project" value="UniProtKB-SubCell"/>
</dbReference>
<dbReference type="InterPro" id="IPR029495">
    <property type="entry name" value="NACHT-assoc"/>
</dbReference>
<keyword evidence="2" id="KW-0963">Cytoplasm</keyword>
<dbReference type="SMART" id="SM00368">
    <property type="entry name" value="LRR_RI"/>
    <property type="match status" value="4"/>
</dbReference>
<evidence type="ECO:0000256" key="5">
    <source>
        <dbReference type="ARBA" id="ARBA00022741"/>
    </source>
</evidence>
<dbReference type="FunFam" id="3.80.10.10:FF:000100">
    <property type="entry name" value="Si:dkey-11n14.1"/>
    <property type="match status" value="1"/>
</dbReference>
<dbReference type="Pfam" id="PF05729">
    <property type="entry name" value="NACHT"/>
    <property type="match status" value="1"/>
</dbReference>
<dbReference type="Gene3D" id="2.60.120.920">
    <property type="match status" value="1"/>
</dbReference>
<keyword evidence="4" id="KW-0677">Repeat</keyword>
<dbReference type="Proteomes" id="UP001356427">
    <property type="component" value="Unassembled WGS sequence"/>
</dbReference>
<accession>A0AAN8LM45</accession>
<dbReference type="Gene3D" id="3.80.10.10">
    <property type="entry name" value="Ribonuclease Inhibitor"/>
    <property type="match status" value="1"/>
</dbReference>
<dbReference type="InterPro" id="IPR006574">
    <property type="entry name" value="PRY"/>
</dbReference>
<dbReference type="InterPro" id="IPR001870">
    <property type="entry name" value="B30.2/SPRY"/>
</dbReference>
<dbReference type="GO" id="GO:0005524">
    <property type="term" value="F:ATP binding"/>
    <property type="evidence" value="ECO:0007669"/>
    <property type="project" value="UniProtKB-KW"/>
</dbReference>
<reference evidence="9 10" key="1">
    <citation type="submission" date="2021-04" db="EMBL/GenBank/DDBJ databases">
        <authorList>
            <person name="De Guttry C."/>
            <person name="Zahm M."/>
            <person name="Klopp C."/>
            <person name="Cabau C."/>
            <person name="Louis A."/>
            <person name="Berthelot C."/>
            <person name="Parey E."/>
            <person name="Roest Crollius H."/>
            <person name="Montfort J."/>
            <person name="Robinson-Rechavi M."/>
            <person name="Bucao C."/>
            <person name="Bouchez O."/>
            <person name="Gislard M."/>
            <person name="Lluch J."/>
            <person name="Milhes M."/>
            <person name="Lampietro C."/>
            <person name="Lopez Roques C."/>
            <person name="Donnadieu C."/>
            <person name="Braasch I."/>
            <person name="Desvignes T."/>
            <person name="Postlethwait J."/>
            <person name="Bobe J."/>
            <person name="Wedekind C."/>
            <person name="Guiguen Y."/>
        </authorList>
    </citation>
    <scope>NUCLEOTIDE SEQUENCE [LARGE SCALE GENOMIC DNA]</scope>
    <source>
        <strain evidence="9">Cs_M1</strain>
        <tissue evidence="9">Blood</tissue>
    </source>
</reference>
<dbReference type="InterPro" id="IPR032675">
    <property type="entry name" value="LRR_dom_sf"/>
</dbReference>
<keyword evidence="10" id="KW-1185">Reference proteome</keyword>
<dbReference type="AlphaFoldDB" id="A0AAN8LM45"/>
<dbReference type="PANTHER" id="PTHR24106">
    <property type="entry name" value="NACHT, LRR AND CARD DOMAINS-CONTAINING"/>
    <property type="match status" value="1"/>
</dbReference>
<feature type="non-terminal residue" evidence="9">
    <location>
        <position position="1"/>
    </location>
</feature>
<dbReference type="Pfam" id="PF00622">
    <property type="entry name" value="SPRY"/>
    <property type="match status" value="1"/>
</dbReference>
<dbReference type="Pfam" id="PF17776">
    <property type="entry name" value="NLRC4_HD2"/>
    <property type="match status" value="1"/>
</dbReference>
<dbReference type="EMBL" id="JAGTTL010000015">
    <property type="protein sequence ID" value="KAK6312449.1"/>
    <property type="molecule type" value="Genomic_DNA"/>
</dbReference>
<dbReference type="PROSITE" id="PS50837">
    <property type="entry name" value="NACHT"/>
    <property type="match status" value="1"/>
</dbReference>
<dbReference type="Pfam" id="PF13516">
    <property type="entry name" value="LRR_6"/>
    <property type="match status" value="2"/>
</dbReference>
<feature type="domain" description="B30.2/SPRY" evidence="7">
    <location>
        <begin position="703"/>
        <end position="893"/>
    </location>
</feature>
<feature type="domain" description="NACHT" evidence="8">
    <location>
        <begin position="92"/>
        <end position="226"/>
    </location>
</feature>
<protein>
    <recommendedName>
        <fullName evidence="11">NLRC3-like protein</fullName>
    </recommendedName>
</protein>
<dbReference type="InterPro" id="IPR027417">
    <property type="entry name" value="P-loop_NTPase"/>
</dbReference>
<sequence length="893" mass="101360">DELAVICQRELKSNLKKKFQCVFEGIAKQGNQTLLNKIYTKLYITEGGKGEVNNEHELRQIEATTRKQARPETAIKCNDIFRPLTEQDKLIRTVLTKGVAGIGKTISVQKFILDWAEGKANQDVQFVFSFPFRELNLMKEEKHTLIELLNHFSMETKESRISNYDKYNVLFIFDGLDECRLPLDFQKNKICCDVTESTSLDVLLTNLIKGNLLPSALLWITTRPAAANKIPSGCVDQVTDVRGFNDPQKEEYFRKRFNDKDLASRIISHIKTSRSLHIMCHIPVFCWISATVLEHMLSTDKTEEMPNTLTEMYTHLVAFHTKQKNEKYLGKEETVPHWNKESILSLGKLAFQQLVNGNLIFYEEDLKEAGIDVNEASVYSGLCTQLFKEECVLYQDKVYCFVHLSIQEFLAAVYVFLSFINNNENLMAEPQVTEVTVYKSAVDKALQSETGNLDLFLRFLLGLSLESNQKHLRGVLTKTRSSSQSHEETVKYIKEKIRENPSSERCINLFHCLNELNDHSLVEEIQSYLSSGSLSEAKLSPAQWSALVFVLLTSEKELDVFDLKKYSRSEEGLLRLLPVVKASRAALLSGCGVTEKGCASLVSALKSNPSHLRELDLSNNDLKDSGVKLLSAGLGNPNCKLETLRLSGCLVTEEGCASLVSALKSNPSHLRELDLSYNHPGDSGVRLLSAGLEDPHCRLEKLNVEHGGENTMKPGLRKYVCDLTLDPNTVNRRLSLSEENRKVTWRREEQPYPDHPERFEVWRQVLCREGLTGRCYWEVEWSGRWTDIGVTYKGISRRGWGYDCLIGGNDKSWSLSCSDNSYSAWHNNKSTIIDVPSSSSHRVGVYLDWPAGTLSFYRVSSDTLTHLNTFYTTFTEPLYPGFWVWDDDASVSL</sequence>
<dbReference type="InterPro" id="IPR043136">
    <property type="entry name" value="B30.2/SPRY_sf"/>
</dbReference>
<name>A0AAN8LM45_9TELE</name>
<dbReference type="InterPro" id="IPR003877">
    <property type="entry name" value="SPRY_dom"/>
</dbReference>
<dbReference type="Pfam" id="PF14484">
    <property type="entry name" value="FISNA"/>
    <property type="match status" value="1"/>
</dbReference>